<dbReference type="Proteomes" id="UP000800092">
    <property type="component" value="Unassembled WGS sequence"/>
</dbReference>
<dbReference type="AlphaFoldDB" id="A0A6A6HI65"/>
<reference evidence="4" key="1">
    <citation type="journal article" date="2020" name="Stud. Mycol.">
        <title>101 Dothideomycetes genomes: a test case for predicting lifestyles and emergence of pathogens.</title>
        <authorList>
            <person name="Haridas S."/>
            <person name="Albert R."/>
            <person name="Binder M."/>
            <person name="Bloem J."/>
            <person name="Labutti K."/>
            <person name="Salamov A."/>
            <person name="Andreopoulos B."/>
            <person name="Baker S."/>
            <person name="Barry K."/>
            <person name="Bills G."/>
            <person name="Bluhm B."/>
            <person name="Cannon C."/>
            <person name="Castanera R."/>
            <person name="Culley D."/>
            <person name="Daum C."/>
            <person name="Ezra D."/>
            <person name="Gonzalez J."/>
            <person name="Henrissat B."/>
            <person name="Kuo A."/>
            <person name="Liang C."/>
            <person name="Lipzen A."/>
            <person name="Lutzoni F."/>
            <person name="Magnuson J."/>
            <person name="Mondo S."/>
            <person name="Nolan M."/>
            <person name="Ohm R."/>
            <person name="Pangilinan J."/>
            <person name="Park H.-J."/>
            <person name="Ramirez L."/>
            <person name="Alfaro M."/>
            <person name="Sun H."/>
            <person name="Tritt A."/>
            <person name="Yoshinaga Y."/>
            <person name="Zwiers L.-H."/>
            <person name="Turgeon B."/>
            <person name="Goodwin S."/>
            <person name="Spatafora J."/>
            <person name="Crous P."/>
            <person name="Grigoriev I."/>
        </authorList>
    </citation>
    <scope>NUCLEOTIDE SEQUENCE</scope>
    <source>
        <strain evidence="4">Tuck. ex Michener</strain>
    </source>
</reference>
<evidence type="ECO:0000256" key="1">
    <source>
        <dbReference type="SAM" id="MobiDB-lite"/>
    </source>
</evidence>
<evidence type="ECO:0000256" key="2">
    <source>
        <dbReference type="SAM" id="Phobius"/>
    </source>
</evidence>
<evidence type="ECO:0000256" key="3">
    <source>
        <dbReference type="SAM" id="SignalP"/>
    </source>
</evidence>
<organism evidence="4 5">
    <name type="scientific">Viridothelium virens</name>
    <name type="common">Speckled blister lichen</name>
    <name type="synonym">Trypethelium virens</name>
    <dbReference type="NCBI Taxonomy" id="1048519"/>
    <lineage>
        <taxon>Eukaryota</taxon>
        <taxon>Fungi</taxon>
        <taxon>Dikarya</taxon>
        <taxon>Ascomycota</taxon>
        <taxon>Pezizomycotina</taxon>
        <taxon>Dothideomycetes</taxon>
        <taxon>Dothideomycetes incertae sedis</taxon>
        <taxon>Trypetheliales</taxon>
        <taxon>Trypetheliaceae</taxon>
        <taxon>Viridothelium</taxon>
    </lineage>
</organism>
<sequence length="495" mass="53257">MQPYIGVVIMALLASRITAEQGPTPPPTVAIPLSSDLVSTSTATPPPSFGDCKSSIQWKFTSSADVYTRTYSDRVELRPFTWSDVEPVTLVSCESPVPTNVHKTTFTGIFSGLAVDEASTSSLEKRQDFPQSIDQSETSDTTTDQYARRSIEPETTAEPSCTSFFRDSYPLEKQRSPKKHGPHFISPYISKPWESVKRSALEISDADQATESTSASLSPSMPFRSLMARNTVWLNGTSQPTPAITTAPTIETDKANGSYTHIDIKVAPQETLFEMLEASDANDEPNTQVLVGYGPETTEVAIIEGERDNLTGFDGPFTIMYDGTSPDVTSGFTIEGKDDEFTLRVSEYGASATLEAILKSNGDTLPVRIESGEEIDEDASNAEKGLVGESDDGQLDVYVGDHRIMTLEELDHTKRTASDDLQAETVTAPEPTDSPFSTSTVLSTLSEFAISSTPTPDDSDSPQGAEGAGAVLVIPFARVAACTCLAAVAISLFVM</sequence>
<name>A0A6A6HI65_VIRVR</name>
<feature type="compositionally biased region" description="Low complexity" evidence="1">
    <location>
        <begin position="131"/>
        <end position="145"/>
    </location>
</feature>
<keyword evidence="2" id="KW-0812">Transmembrane</keyword>
<gene>
    <name evidence="4" type="ORF">EV356DRAFT_360030</name>
</gene>
<dbReference type="EMBL" id="ML991778">
    <property type="protein sequence ID" value="KAF2237825.1"/>
    <property type="molecule type" value="Genomic_DNA"/>
</dbReference>
<keyword evidence="5" id="KW-1185">Reference proteome</keyword>
<feature type="chain" id="PRO_5025595789" evidence="3">
    <location>
        <begin position="20"/>
        <end position="495"/>
    </location>
</feature>
<feature type="transmembrane region" description="Helical" evidence="2">
    <location>
        <begin position="468"/>
        <end position="494"/>
    </location>
</feature>
<keyword evidence="2" id="KW-1133">Transmembrane helix</keyword>
<feature type="region of interest" description="Disordered" evidence="1">
    <location>
        <begin position="121"/>
        <end position="163"/>
    </location>
</feature>
<protein>
    <submittedName>
        <fullName evidence="4">Uncharacterized protein</fullName>
    </submittedName>
</protein>
<keyword evidence="2" id="KW-0472">Membrane</keyword>
<accession>A0A6A6HI65</accession>
<proteinExistence type="predicted"/>
<keyword evidence="3" id="KW-0732">Signal</keyword>
<feature type="signal peptide" evidence="3">
    <location>
        <begin position="1"/>
        <end position="19"/>
    </location>
</feature>
<evidence type="ECO:0000313" key="5">
    <source>
        <dbReference type="Proteomes" id="UP000800092"/>
    </source>
</evidence>
<evidence type="ECO:0000313" key="4">
    <source>
        <dbReference type="EMBL" id="KAF2237825.1"/>
    </source>
</evidence>